<feature type="chain" id="PRO_5015650025" evidence="1">
    <location>
        <begin position="20"/>
        <end position="150"/>
    </location>
</feature>
<reference evidence="2 3" key="1">
    <citation type="journal article" date="2016" name="Front. Microbiol.">
        <title>Genome and transcriptome sequences reveal the specific parasitism of the nematophagous Purpureocillium lilacinum 36-1.</title>
        <authorList>
            <person name="Xie J."/>
            <person name="Li S."/>
            <person name="Mo C."/>
            <person name="Xiao X."/>
            <person name="Peng D."/>
            <person name="Wang G."/>
            <person name="Xiao Y."/>
        </authorList>
    </citation>
    <scope>NUCLEOTIDE SEQUENCE [LARGE SCALE GENOMIC DNA]</scope>
    <source>
        <strain evidence="2 3">36-1</strain>
    </source>
</reference>
<dbReference type="AlphaFoldDB" id="A0A2U3E9T9"/>
<comment type="caution">
    <text evidence="2">The sequence shown here is derived from an EMBL/GenBank/DDBJ whole genome shotgun (WGS) entry which is preliminary data.</text>
</comment>
<sequence>MKVCISSLALALALGSANASAILQGDPIPVPGPSEDDSTQAYWEKYNAQSVRNEEWIKVCRQPWEVNTHHFAPRQRQTAVWLRNGLRLRWRVAGMTGILPEDALSEPESKTIAAARPNVSPGGQGTWQAFEEFHQNDEEFIHTNWCNDWD</sequence>
<proteinExistence type="predicted"/>
<evidence type="ECO:0000313" key="3">
    <source>
        <dbReference type="Proteomes" id="UP000245956"/>
    </source>
</evidence>
<evidence type="ECO:0000256" key="1">
    <source>
        <dbReference type="SAM" id="SignalP"/>
    </source>
</evidence>
<feature type="signal peptide" evidence="1">
    <location>
        <begin position="1"/>
        <end position="19"/>
    </location>
</feature>
<dbReference type="Proteomes" id="UP000245956">
    <property type="component" value="Unassembled WGS sequence"/>
</dbReference>
<dbReference type="EMBL" id="LCWV01000008">
    <property type="protein sequence ID" value="PWI71266.1"/>
    <property type="molecule type" value="Genomic_DNA"/>
</dbReference>
<name>A0A2U3E9T9_PURLI</name>
<evidence type="ECO:0000313" key="2">
    <source>
        <dbReference type="EMBL" id="PWI71266.1"/>
    </source>
</evidence>
<protein>
    <submittedName>
        <fullName evidence="2">Uncharacterized protein</fullName>
    </submittedName>
</protein>
<keyword evidence="1" id="KW-0732">Signal</keyword>
<organism evidence="2 3">
    <name type="scientific">Purpureocillium lilacinum</name>
    <name type="common">Paecilomyces lilacinus</name>
    <dbReference type="NCBI Taxonomy" id="33203"/>
    <lineage>
        <taxon>Eukaryota</taxon>
        <taxon>Fungi</taxon>
        <taxon>Dikarya</taxon>
        <taxon>Ascomycota</taxon>
        <taxon>Pezizomycotina</taxon>
        <taxon>Sordariomycetes</taxon>
        <taxon>Hypocreomycetidae</taxon>
        <taxon>Hypocreales</taxon>
        <taxon>Ophiocordycipitaceae</taxon>
        <taxon>Purpureocillium</taxon>
    </lineage>
</organism>
<gene>
    <name evidence="2" type="ORF">PCL_12634</name>
</gene>
<accession>A0A2U3E9T9</accession>